<dbReference type="OrthoDB" id="3681708at2"/>
<dbReference type="AlphaFoldDB" id="A0A2T4UH41"/>
<dbReference type="GO" id="GO:0022904">
    <property type="term" value="P:respiratory electron transport chain"/>
    <property type="evidence" value="ECO:0007669"/>
    <property type="project" value="InterPro"/>
</dbReference>
<dbReference type="GO" id="GO:0015944">
    <property type="term" value="P:formate oxidation"/>
    <property type="evidence" value="ECO:0007669"/>
    <property type="project" value="TreeGrafter"/>
</dbReference>
<feature type="domain" description="Cytochrome b561 bacterial/Ni-hydrogenase" evidence="8">
    <location>
        <begin position="11"/>
        <end position="182"/>
    </location>
</feature>
<dbReference type="GO" id="GO:0005886">
    <property type="term" value="C:plasma membrane"/>
    <property type="evidence" value="ECO:0007669"/>
    <property type="project" value="UniProtKB-SubCell"/>
</dbReference>
<feature type="transmembrane region" description="Helical" evidence="7">
    <location>
        <begin position="216"/>
        <end position="235"/>
    </location>
</feature>
<proteinExistence type="predicted"/>
<dbReference type="InterPro" id="IPR011990">
    <property type="entry name" value="TPR-like_helical_dom_sf"/>
</dbReference>
<feature type="region of interest" description="Disordered" evidence="6">
    <location>
        <begin position="249"/>
        <end position="282"/>
    </location>
</feature>
<dbReference type="PANTHER" id="PTHR30074:SF6">
    <property type="entry name" value="FORMATE DEHYDROGENASE GAMMA SUBUNIT"/>
    <property type="match status" value="1"/>
</dbReference>
<evidence type="ECO:0000256" key="4">
    <source>
        <dbReference type="ARBA" id="ARBA00022989"/>
    </source>
</evidence>
<keyword evidence="10" id="KW-1185">Reference proteome</keyword>
<dbReference type="GO" id="GO:0009326">
    <property type="term" value="C:formate dehydrogenase complex"/>
    <property type="evidence" value="ECO:0007669"/>
    <property type="project" value="TreeGrafter"/>
</dbReference>
<evidence type="ECO:0000256" key="7">
    <source>
        <dbReference type="SAM" id="Phobius"/>
    </source>
</evidence>
<comment type="subcellular location">
    <subcellularLocation>
        <location evidence="1">Cell membrane</location>
        <topology evidence="1">Multi-pass membrane protein</topology>
    </subcellularLocation>
</comment>
<accession>A0A2T4UH41</accession>
<keyword evidence="5 7" id="KW-0472">Membrane</keyword>
<dbReference type="EMBL" id="PYYB01000001">
    <property type="protein sequence ID" value="PTL58537.1"/>
    <property type="molecule type" value="Genomic_DNA"/>
</dbReference>
<evidence type="ECO:0000313" key="9">
    <source>
        <dbReference type="EMBL" id="PTL58537.1"/>
    </source>
</evidence>
<dbReference type="PANTHER" id="PTHR30074">
    <property type="entry name" value="FORMATE DEHYDROGENASE, NITRATE-INDUCIBLE, CYTOCHROME B556 FDN SUBUNIT"/>
    <property type="match status" value="1"/>
</dbReference>
<evidence type="ECO:0000256" key="2">
    <source>
        <dbReference type="ARBA" id="ARBA00022475"/>
    </source>
</evidence>
<feature type="transmembrane region" description="Helical" evidence="7">
    <location>
        <begin position="21"/>
        <end position="42"/>
    </location>
</feature>
<dbReference type="Pfam" id="PF01292">
    <property type="entry name" value="Ni_hydr_CYTB"/>
    <property type="match status" value="1"/>
</dbReference>
<evidence type="ECO:0000256" key="5">
    <source>
        <dbReference type="ARBA" id="ARBA00023136"/>
    </source>
</evidence>
<protein>
    <recommendedName>
        <fullName evidence="8">Cytochrome b561 bacterial/Ni-hydrogenase domain-containing protein</fullName>
    </recommendedName>
</protein>
<feature type="transmembrane region" description="Helical" evidence="7">
    <location>
        <begin position="116"/>
        <end position="135"/>
    </location>
</feature>
<dbReference type="GO" id="GO:0009055">
    <property type="term" value="F:electron transfer activity"/>
    <property type="evidence" value="ECO:0007669"/>
    <property type="project" value="InterPro"/>
</dbReference>
<sequence>MSHAAVPLVRRFSGTERLLHWTHTAGFLAMLGTGLLLYVPAFSDVLGGRPTAKAAHLGASIAWLVAMALVVLLGDRRGLRVTLQEIDRFDQDDRDWLRRRGTPPARFNAGQKLHTVVQAGFAALFVASGTLLWLSERVNGLRLQGTIVVHDAAMFGAVALLLGHLWLALVWPPTRHAMRGIVRGTVRASWAARHHPRWRAASAESPRARRTVPRSAWLASVLILVVGGTATAYVVDDSLGDRAGEEVSIAPPAAPQPASAAAAAAPPVEAEQVVPPPDPGADPLQLAAEAQQLQQDGRLNAAIERYRIALRGLPGRPDVRAAYGIALVDAGNEDEGFAQLRRATRHTPRYEDARLALGLELLEAGRAAEGRAQLRRYLRSAAPGPGADVARAALERDAR</sequence>
<organism evidence="9 10">
    <name type="scientific">Paraconexibacter algicola</name>
    <dbReference type="NCBI Taxonomy" id="2133960"/>
    <lineage>
        <taxon>Bacteria</taxon>
        <taxon>Bacillati</taxon>
        <taxon>Actinomycetota</taxon>
        <taxon>Thermoleophilia</taxon>
        <taxon>Solirubrobacterales</taxon>
        <taxon>Paraconexibacteraceae</taxon>
        <taxon>Paraconexibacter</taxon>
    </lineage>
</organism>
<dbReference type="GO" id="GO:0036397">
    <property type="term" value="F:formate dehydrogenase (quinone) activity"/>
    <property type="evidence" value="ECO:0007669"/>
    <property type="project" value="TreeGrafter"/>
</dbReference>
<gene>
    <name evidence="9" type="ORF">C7Y72_02130</name>
</gene>
<name>A0A2T4UH41_9ACTN</name>
<reference evidence="9 10" key="1">
    <citation type="submission" date="2018-03" db="EMBL/GenBank/DDBJ databases">
        <title>Aquarubrobacter algicola gen. nov., sp. nov., a novel actinobacterium isolated from shallow eutrophic lake during the end of cyanobacterial harmful algal blooms.</title>
        <authorList>
            <person name="Chun S.J."/>
        </authorList>
    </citation>
    <scope>NUCLEOTIDE SEQUENCE [LARGE SCALE GENOMIC DNA]</scope>
    <source>
        <strain evidence="9 10">Seoho-28</strain>
    </source>
</reference>
<dbReference type="Gene3D" id="1.25.40.10">
    <property type="entry name" value="Tetratricopeptide repeat domain"/>
    <property type="match status" value="1"/>
</dbReference>
<dbReference type="SUPFAM" id="SSF81342">
    <property type="entry name" value="Transmembrane di-heme cytochromes"/>
    <property type="match status" value="1"/>
</dbReference>
<evidence type="ECO:0000256" key="1">
    <source>
        <dbReference type="ARBA" id="ARBA00004651"/>
    </source>
</evidence>
<evidence type="ECO:0000259" key="8">
    <source>
        <dbReference type="Pfam" id="PF01292"/>
    </source>
</evidence>
<dbReference type="Gene3D" id="1.20.950.20">
    <property type="entry name" value="Transmembrane di-heme cytochromes, Chain C"/>
    <property type="match status" value="1"/>
</dbReference>
<feature type="transmembrane region" description="Helical" evidence="7">
    <location>
        <begin position="54"/>
        <end position="74"/>
    </location>
</feature>
<evidence type="ECO:0000256" key="3">
    <source>
        <dbReference type="ARBA" id="ARBA00022692"/>
    </source>
</evidence>
<dbReference type="Proteomes" id="UP000240739">
    <property type="component" value="Unassembled WGS sequence"/>
</dbReference>
<dbReference type="RefSeq" id="WP_107566975.1">
    <property type="nucleotide sequence ID" value="NZ_PYYB01000001.1"/>
</dbReference>
<dbReference type="InterPro" id="IPR011577">
    <property type="entry name" value="Cyt_b561_bac/Ni-Hgenase"/>
</dbReference>
<comment type="caution">
    <text evidence="9">The sequence shown here is derived from an EMBL/GenBank/DDBJ whole genome shotgun (WGS) entry which is preliminary data.</text>
</comment>
<evidence type="ECO:0000256" key="6">
    <source>
        <dbReference type="SAM" id="MobiDB-lite"/>
    </source>
</evidence>
<dbReference type="InterPro" id="IPR051817">
    <property type="entry name" value="FDH_cytochrome_b556_subunit"/>
</dbReference>
<keyword evidence="2" id="KW-1003">Cell membrane</keyword>
<dbReference type="GO" id="GO:0009061">
    <property type="term" value="P:anaerobic respiration"/>
    <property type="evidence" value="ECO:0007669"/>
    <property type="project" value="TreeGrafter"/>
</dbReference>
<keyword evidence="4 7" id="KW-1133">Transmembrane helix</keyword>
<feature type="compositionally biased region" description="Low complexity" evidence="6">
    <location>
        <begin position="256"/>
        <end position="273"/>
    </location>
</feature>
<dbReference type="InterPro" id="IPR016174">
    <property type="entry name" value="Di-haem_cyt_TM"/>
</dbReference>
<dbReference type="SUPFAM" id="SSF48452">
    <property type="entry name" value="TPR-like"/>
    <property type="match status" value="1"/>
</dbReference>
<keyword evidence="3 7" id="KW-0812">Transmembrane</keyword>
<feature type="transmembrane region" description="Helical" evidence="7">
    <location>
        <begin position="147"/>
        <end position="171"/>
    </location>
</feature>
<evidence type="ECO:0000313" key="10">
    <source>
        <dbReference type="Proteomes" id="UP000240739"/>
    </source>
</evidence>